<reference evidence="10 11" key="1">
    <citation type="submission" date="2019-08" db="EMBL/GenBank/DDBJ databases">
        <title>Complete genome sequence of Arcobacter acticola.</title>
        <authorList>
            <person name="Miller W."/>
        </authorList>
    </citation>
    <scope>NUCLEOTIDE SEQUENCE [LARGE SCALE GENOMIC DNA]</scope>
    <source>
        <strain evidence="10 11">KCTC 52212</strain>
    </source>
</reference>
<dbReference type="Pfam" id="PF01235">
    <property type="entry name" value="Na_Ala_symp"/>
    <property type="match status" value="1"/>
</dbReference>
<keyword evidence="4 9" id="KW-1003">Cell membrane</keyword>
<evidence type="ECO:0000256" key="2">
    <source>
        <dbReference type="ARBA" id="ARBA00009261"/>
    </source>
</evidence>
<dbReference type="NCBIfam" id="TIGR00835">
    <property type="entry name" value="agcS"/>
    <property type="match status" value="1"/>
</dbReference>
<feature type="transmembrane region" description="Helical" evidence="9">
    <location>
        <begin position="406"/>
        <end position="429"/>
    </location>
</feature>
<dbReference type="AlphaFoldDB" id="A0A6M8F1M1"/>
<feature type="transmembrane region" description="Helical" evidence="9">
    <location>
        <begin position="144"/>
        <end position="161"/>
    </location>
</feature>
<evidence type="ECO:0000256" key="8">
    <source>
        <dbReference type="ARBA" id="ARBA00023136"/>
    </source>
</evidence>
<keyword evidence="7 9" id="KW-1133">Transmembrane helix</keyword>
<keyword evidence="5 9" id="KW-0812">Transmembrane</keyword>
<evidence type="ECO:0000256" key="9">
    <source>
        <dbReference type="RuleBase" id="RU363064"/>
    </source>
</evidence>
<dbReference type="KEGG" id="paco:AACT_2105"/>
<dbReference type="GO" id="GO:0005283">
    <property type="term" value="F:amino acid:sodium symporter activity"/>
    <property type="evidence" value="ECO:0007669"/>
    <property type="project" value="InterPro"/>
</dbReference>
<evidence type="ECO:0000256" key="1">
    <source>
        <dbReference type="ARBA" id="ARBA00004651"/>
    </source>
</evidence>
<dbReference type="PANTHER" id="PTHR30330:SF1">
    <property type="entry name" value="AMINO-ACID CARRIER PROTEIN ALST"/>
    <property type="match status" value="1"/>
</dbReference>
<evidence type="ECO:0000313" key="11">
    <source>
        <dbReference type="Proteomes" id="UP000503483"/>
    </source>
</evidence>
<evidence type="ECO:0000256" key="6">
    <source>
        <dbReference type="ARBA" id="ARBA00022847"/>
    </source>
</evidence>
<comment type="subcellular location">
    <subcellularLocation>
        <location evidence="1 9">Cell membrane</location>
        <topology evidence="1 9">Multi-pass membrane protein</topology>
    </subcellularLocation>
</comment>
<feature type="transmembrane region" description="Helical" evidence="9">
    <location>
        <begin position="181"/>
        <end position="200"/>
    </location>
</feature>
<keyword evidence="8 9" id="KW-0472">Membrane</keyword>
<dbReference type="EMBL" id="CP042652">
    <property type="protein sequence ID" value="QKE29234.1"/>
    <property type="molecule type" value="Genomic_DNA"/>
</dbReference>
<evidence type="ECO:0000256" key="7">
    <source>
        <dbReference type="ARBA" id="ARBA00022989"/>
    </source>
</evidence>
<keyword evidence="3 9" id="KW-0813">Transport</keyword>
<evidence type="ECO:0000256" key="3">
    <source>
        <dbReference type="ARBA" id="ARBA00022448"/>
    </source>
</evidence>
<keyword evidence="6 9" id="KW-0769">Symport</keyword>
<keyword evidence="11" id="KW-1185">Reference proteome</keyword>
<dbReference type="PROSITE" id="PS00873">
    <property type="entry name" value="NA_ALANINE_SYMP"/>
    <property type="match status" value="1"/>
</dbReference>
<dbReference type="Gene3D" id="1.20.1740.10">
    <property type="entry name" value="Amino acid/polyamine transporter I"/>
    <property type="match status" value="1"/>
</dbReference>
<dbReference type="PRINTS" id="PR00175">
    <property type="entry name" value="NAALASMPORT"/>
</dbReference>
<gene>
    <name evidence="10" type="ORF">AACT_2105</name>
</gene>
<dbReference type="PANTHER" id="PTHR30330">
    <property type="entry name" value="AGSS FAMILY TRANSPORTER, SODIUM-ALANINE"/>
    <property type="match status" value="1"/>
</dbReference>
<evidence type="ECO:0000256" key="4">
    <source>
        <dbReference type="ARBA" id="ARBA00022475"/>
    </source>
</evidence>
<dbReference type="GO" id="GO:0005886">
    <property type="term" value="C:plasma membrane"/>
    <property type="evidence" value="ECO:0007669"/>
    <property type="project" value="UniProtKB-SubCell"/>
</dbReference>
<dbReference type="InterPro" id="IPR001463">
    <property type="entry name" value="Na/Ala_symport"/>
</dbReference>
<evidence type="ECO:0000313" key="10">
    <source>
        <dbReference type="EMBL" id="QKE29234.1"/>
    </source>
</evidence>
<organism evidence="10 11">
    <name type="scientific">Arcobacter acticola</name>
    <dbReference type="NCBI Taxonomy" id="1849015"/>
    <lineage>
        <taxon>Bacteria</taxon>
        <taxon>Pseudomonadati</taxon>
        <taxon>Campylobacterota</taxon>
        <taxon>Epsilonproteobacteria</taxon>
        <taxon>Campylobacterales</taxon>
        <taxon>Arcobacteraceae</taxon>
        <taxon>Arcobacter</taxon>
    </lineage>
</organism>
<dbReference type="Proteomes" id="UP000503483">
    <property type="component" value="Chromosome"/>
</dbReference>
<feature type="transmembrane region" description="Helical" evidence="9">
    <location>
        <begin position="348"/>
        <end position="369"/>
    </location>
</feature>
<feature type="transmembrane region" description="Helical" evidence="9">
    <location>
        <begin position="209"/>
        <end position="230"/>
    </location>
</feature>
<dbReference type="RefSeq" id="WP_172126793.1">
    <property type="nucleotide sequence ID" value="NZ_CP042652.1"/>
</dbReference>
<dbReference type="FunFam" id="1.20.1740.10:FF:000004">
    <property type="entry name" value="Sodium:alanine symporter family protein"/>
    <property type="match status" value="1"/>
</dbReference>
<comment type="similarity">
    <text evidence="2 9">Belongs to the alanine or glycine:cation symporter (AGCS) (TC 2.A.25) family.</text>
</comment>
<accession>A0A6M8F1M1</accession>
<proteinExistence type="inferred from homology"/>
<feature type="transmembrane region" description="Helical" evidence="9">
    <location>
        <begin position="12"/>
        <end position="36"/>
    </location>
</feature>
<protein>
    <submittedName>
        <fullName evidence="10">Sodium:alanine symporter family protein</fullName>
    </submittedName>
</protein>
<feature type="transmembrane region" description="Helical" evidence="9">
    <location>
        <begin position="381"/>
        <end position="400"/>
    </location>
</feature>
<feature type="transmembrane region" description="Helical" evidence="9">
    <location>
        <begin position="236"/>
        <end position="260"/>
    </location>
</feature>
<evidence type="ECO:0000256" key="5">
    <source>
        <dbReference type="ARBA" id="ARBA00022692"/>
    </source>
</evidence>
<name>A0A6M8F1M1_9BACT</name>
<feature type="transmembrane region" description="Helical" evidence="9">
    <location>
        <begin position="300"/>
        <end position="321"/>
    </location>
</feature>
<sequence>MFAEINTFLNDLIWGNILIYLLPALGIFFTISSRFVQFRYFFKMFNILRDTVHDKDGHISSFQALMLSVAGRVGGGNIAGVAVAITLGGAGAVFWMWVIALVGMATSFFECSLAQLYKEKDGNDSCVYRGGPAYYATKGLGQRWLGVIISILLIITFGFAFNATQSFIISTSFEASFNLPTWIGGLIVTAVFGVTIFGGVKRIARMSEVIVPIMALGYLLIALVVIVLNINEIPSLIGMIVNEAFNPSSAIGGGIGAVILQGAKRGMFSNEAGLGSAPNVAAVAYVGHPVQQGIVQSFSVFIDTIILCSCTAFIILLSGVYTPGANGADGILLTQNALIEHIGPMGGYFITIALFLFGFSSMIYNYYLAENSLNFFSKGNVFVFNIFRIVCILLVVWGSFQDLGSIFAFADLSMGLLAVINMIVIALLYKPVLQLIKGYERQIKEGKTPVLRYNDYVEFNFEKETWKEIVDNINDKKNKNKGMKA</sequence>